<dbReference type="AlphaFoldDB" id="A0A932CRF9"/>
<gene>
    <name evidence="1" type="ORF">HYY20_14475</name>
</gene>
<dbReference type="Proteomes" id="UP000769766">
    <property type="component" value="Unassembled WGS sequence"/>
</dbReference>
<protein>
    <submittedName>
        <fullName evidence="1">DUF4198 domain-containing protein</fullName>
    </submittedName>
</protein>
<proteinExistence type="predicted"/>
<dbReference type="InterPro" id="IPR019613">
    <property type="entry name" value="DUF4198"/>
</dbReference>
<dbReference type="Pfam" id="PF10670">
    <property type="entry name" value="DUF4198"/>
    <property type="match status" value="1"/>
</dbReference>
<reference evidence="1" key="1">
    <citation type="submission" date="2020-07" db="EMBL/GenBank/DDBJ databases">
        <title>Huge and variable diversity of episymbiotic CPR bacteria and DPANN archaea in groundwater ecosystems.</title>
        <authorList>
            <person name="He C.Y."/>
            <person name="Keren R."/>
            <person name="Whittaker M."/>
            <person name="Farag I.F."/>
            <person name="Doudna J."/>
            <person name="Cate J.H.D."/>
            <person name="Banfield J.F."/>
        </authorList>
    </citation>
    <scope>NUCLEOTIDE SEQUENCE</scope>
    <source>
        <strain evidence="1">NC_groundwater_672_Ag_B-0.1um_62_36</strain>
    </source>
</reference>
<sequence>MCRMIRIPVLIVAAFLLGVPSLEAHDFFIKRQGKELMVVYGHGDHREAFDPSKIKAIQAFDLQGKTMDVSQEKSKEGLHLKIAGQPACILVEIDDGYWSKTIYGWKNLPKRKARRVVESIRALYYAKAIFAWSEGALGPEAHARLDLLPLKNPFALKAGDLLPLKVLYQGRPRAGITVEGKGHERIGTTDPEGVVKVTLSKGHQVITVQHSEPIQGDPDADSLRTISTLAFEVVP</sequence>
<evidence type="ECO:0000313" key="2">
    <source>
        <dbReference type="Proteomes" id="UP000769766"/>
    </source>
</evidence>
<name>A0A932CRF9_UNCTE</name>
<organism evidence="1 2">
    <name type="scientific">Tectimicrobiota bacterium</name>
    <dbReference type="NCBI Taxonomy" id="2528274"/>
    <lineage>
        <taxon>Bacteria</taxon>
        <taxon>Pseudomonadati</taxon>
        <taxon>Nitrospinota/Tectimicrobiota group</taxon>
        <taxon>Candidatus Tectimicrobiota</taxon>
    </lineage>
</organism>
<comment type="caution">
    <text evidence="1">The sequence shown here is derived from an EMBL/GenBank/DDBJ whole genome shotgun (WGS) entry which is preliminary data.</text>
</comment>
<evidence type="ECO:0000313" key="1">
    <source>
        <dbReference type="EMBL" id="MBI2878079.1"/>
    </source>
</evidence>
<accession>A0A932CRF9</accession>
<dbReference type="EMBL" id="JACPRF010000444">
    <property type="protein sequence ID" value="MBI2878079.1"/>
    <property type="molecule type" value="Genomic_DNA"/>
</dbReference>